<feature type="compositionally biased region" description="Basic and acidic residues" evidence="2">
    <location>
        <begin position="322"/>
        <end position="334"/>
    </location>
</feature>
<proteinExistence type="inferred from homology"/>
<evidence type="ECO:0000313" key="4">
    <source>
        <dbReference type="EMBL" id="KAG6381981.1"/>
    </source>
</evidence>
<dbReference type="GO" id="GO:0000447">
    <property type="term" value="P:endonucleolytic cleavage in ITS1 to separate SSU-rRNA from 5.8S rRNA and LSU-rRNA from tricistronic rRNA transcript (SSU-rRNA, 5.8S rRNA, LSU-rRNA)"/>
    <property type="evidence" value="ECO:0007669"/>
    <property type="project" value="TreeGrafter"/>
</dbReference>
<evidence type="ECO:0000259" key="3">
    <source>
        <dbReference type="Pfam" id="PF12936"/>
    </source>
</evidence>
<dbReference type="Proteomes" id="UP000683000">
    <property type="component" value="Unassembled WGS sequence"/>
</dbReference>
<feature type="compositionally biased region" description="Basic residues" evidence="2">
    <location>
        <begin position="707"/>
        <end position="720"/>
    </location>
</feature>
<feature type="compositionally biased region" description="Basic and acidic residues" evidence="2">
    <location>
        <begin position="405"/>
        <end position="415"/>
    </location>
</feature>
<feature type="compositionally biased region" description="Basic residues" evidence="2">
    <location>
        <begin position="773"/>
        <end position="783"/>
    </location>
</feature>
<feature type="compositionally biased region" description="Acidic residues" evidence="2">
    <location>
        <begin position="515"/>
        <end position="524"/>
    </location>
</feature>
<feature type="region of interest" description="Disordered" evidence="2">
    <location>
        <begin position="221"/>
        <end position="276"/>
    </location>
</feature>
<reference evidence="4" key="1">
    <citation type="submission" date="2021-03" db="EMBL/GenBank/DDBJ databases">
        <title>Evolutionary innovations through gain and loss of genes in the ectomycorrhizal Boletales.</title>
        <authorList>
            <person name="Wu G."/>
            <person name="Miyauchi S."/>
            <person name="Morin E."/>
            <person name="Yang Z.-L."/>
            <person name="Xu J."/>
            <person name="Martin F.M."/>
        </authorList>
    </citation>
    <scope>NUCLEOTIDE SEQUENCE</scope>
    <source>
        <strain evidence="4">BR01</strain>
    </source>
</reference>
<dbReference type="PANTHER" id="PTHR14490">
    <property type="entry name" value="ZINC FINGER, ZZ TYPE"/>
    <property type="match status" value="1"/>
</dbReference>
<dbReference type="AlphaFoldDB" id="A0A8I3AGX8"/>
<evidence type="ECO:0000256" key="1">
    <source>
        <dbReference type="ARBA" id="ARBA00007473"/>
    </source>
</evidence>
<feature type="region of interest" description="Disordered" evidence="2">
    <location>
        <begin position="363"/>
        <end position="415"/>
    </location>
</feature>
<feature type="region of interest" description="Disordered" evidence="2">
    <location>
        <begin position="99"/>
        <end position="121"/>
    </location>
</feature>
<dbReference type="GO" id="GO:0030686">
    <property type="term" value="C:90S preribosome"/>
    <property type="evidence" value="ECO:0007669"/>
    <property type="project" value="TreeGrafter"/>
</dbReference>
<feature type="region of interest" description="Disordered" evidence="2">
    <location>
        <begin position="674"/>
        <end position="791"/>
    </location>
</feature>
<feature type="compositionally biased region" description="Acidic residues" evidence="2">
    <location>
        <begin position="726"/>
        <end position="736"/>
    </location>
</feature>
<feature type="compositionally biased region" description="Acidic residues" evidence="2">
    <location>
        <begin position="552"/>
        <end position="563"/>
    </location>
</feature>
<keyword evidence="5" id="KW-1185">Reference proteome</keyword>
<feature type="region of interest" description="Disordered" evidence="2">
    <location>
        <begin position="492"/>
        <end position="583"/>
    </location>
</feature>
<organism evidence="4 5">
    <name type="scientific">Boletus reticuloceps</name>
    <dbReference type="NCBI Taxonomy" id="495285"/>
    <lineage>
        <taxon>Eukaryota</taxon>
        <taxon>Fungi</taxon>
        <taxon>Dikarya</taxon>
        <taxon>Basidiomycota</taxon>
        <taxon>Agaricomycotina</taxon>
        <taxon>Agaricomycetes</taxon>
        <taxon>Agaricomycetidae</taxon>
        <taxon>Boletales</taxon>
        <taxon>Boletineae</taxon>
        <taxon>Boletaceae</taxon>
        <taxon>Boletoideae</taxon>
        <taxon>Boletus</taxon>
    </lineage>
</organism>
<gene>
    <name evidence="4" type="ORF">JVT61DRAFT_610</name>
</gene>
<dbReference type="Pfam" id="PF05178">
    <property type="entry name" value="Kri1"/>
    <property type="match status" value="1"/>
</dbReference>
<feature type="region of interest" description="Disordered" evidence="2">
    <location>
        <begin position="171"/>
        <end position="191"/>
    </location>
</feature>
<dbReference type="InterPro" id="IPR024626">
    <property type="entry name" value="Kri1-like_C"/>
</dbReference>
<dbReference type="PANTHER" id="PTHR14490:SF5">
    <property type="entry name" value="PROTEIN KRI1 HOMOLOG"/>
    <property type="match status" value="1"/>
</dbReference>
<dbReference type="InterPro" id="IPR018034">
    <property type="entry name" value="Kri1"/>
</dbReference>
<comment type="similarity">
    <text evidence="1">Belongs to the KRI1 family.</text>
</comment>
<dbReference type="OrthoDB" id="10252032at2759"/>
<feature type="compositionally biased region" description="Basic residues" evidence="2">
    <location>
        <begin position="537"/>
        <end position="547"/>
    </location>
</feature>
<feature type="compositionally biased region" description="Basic and acidic residues" evidence="2">
    <location>
        <begin position="246"/>
        <end position="276"/>
    </location>
</feature>
<comment type="caution">
    <text evidence="4">The sequence shown here is derived from an EMBL/GenBank/DDBJ whole genome shotgun (WGS) entry which is preliminary data.</text>
</comment>
<feature type="compositionally biased region" description="Basic and acidic residues" evidence="2">
    <location>
        <begin position="99"/>
        <end position="109"/>
    </location>
</feature>
<feature type="region of interest" description="Disordered" evidence="2">
    <location>
        <begin position="301"/>
        <end position="346"/>
    </location>
</feature>
<dbReference type="EMBL" id="JAGFBS010000001">
    <property type="protein sequence ID" value="KAG6381981.1"/>
    <property type="molecule type" value="Genomic_DNA"/>
</dbReference>
<dbReference type="Pfam" id="PF12936">
    <property type="entry name" value="Kri1_C"/>
    <property type="match status" value="1"/>
</dbReference>
<evidence type="ECO:0000256" key="2">
    <source>
        <dbReference type="SAM" id="MobiDB-lite"/>
    </source>
</evidence>
<feature type="domain" description="Kri1-like C-terminal" evidence="3">
    <location>
        <begin position="588"/>
        <end position="675"/>
    </location>
</feature>
<name>A0A8I3AGX8_9AGAM</name>
<evidence type="ECO:0000313" key="5">
    <source>
        <dbReference type="Proteomes" id="UP000683000"/>
    </source>
</evidence>
<feature type="compositionally biased region" description="Acidic residues" evidence="2">
    <location>
        <begin position="53"/>
        <end position="69"/>
    </location>
</feature>
<feature type="compositionally biased region" description="Basic and acidic residues" evidence="2">
    <location>
        <begin position="746"/>
        <end position="758"/>
    </location>
</feature>
<accession>A0A8I3AGX8</accession>
<sequence>MLTDSESEPDDLHTLTINEHFAKAFEYRKEREELTNLKEKYGSDYSEPGSSDTDSEDSEDTEEDSDGEELTPAVDAAILRTLARIRKKDPAIYEGGRRVFEEEHVRTQDKAPVTKLKTKEKSKPLTIREAALASALADADAHSRSPSPQPLTHTEEQALLRSETRAAFQGAVDSEAQGDDDLLIPRSRTRDEIELEEEEYKAFLEREVGEDLHNLVTVDENEAVGVEVVGDDEKKSAGKKKKKGKKEREKEREENNEAQDKKATTKRDKKPKKEADQEFLMNYIFNRGWIDRSNRRVPTYNEIIESSSKNSKRKSATSQADSDVHQNPDDERGSQDATLSNEESFDDLADAFETSYNFRFEEPGGALIASHPRNLLSARRESTTRKDARTRKKERQTAEKQALLEARREETRKERTLVEAAVAEEEAHNLNEKESERQQRKEELARFKALKAKELRRKLEMVSSEGGLGGVGDEALTHLDLDADWDPSKHDAQMAELYTGDDIVDDGDAEKPLWDDDIDIDDIEPPSNAKSKTELKKQKKKEKKKSRKANDDDVGVDVDEMDADLNAGEGWDDDDPEWTGTEAERKRKVDAYMDEVVNRLGFSGITAHMPTRFHYTSVAPESYGLSPAEILLATDAELNSYVGLKKLAPYRVDRGGKAKKDWDPKRVQRLKEFRETLHSRAGSRYEGSWSLDIGTNAKSGATETQKEKKKRKGKKERAKLKTAQGEIDEVTDDEGNDASVQPGIESKSHGRKREDDHILAGGVEGDVDDGAPKKKRRRRHKKGSGGEMDVL</sequence>
<feature type="region of interest" description="Disordered" evidence="2">
    <location>
        <begin position="136"/>
        <end position="155"/>
    </location>
</feature>
<protein>
    <submittedName>
        <fullName evidence="4">KRI1-like family C-terminal-domain-containing protein</fullName>
    </submittedName>
</protein>
<dbReference type="GO" id="GO:0005730">
    <property type="term" value="C:nucleolus"/>
    <property type="evidence" value="ECO:0007669"/>
    <property type="project" value="TreeGrafter"/>
</dbReference>
<feature type="region of interest" description="Disordered" evidence="2">
    <location>
        <begin position="36"/>
        <end position="74"/>
    </location>
</feature>
<feature type="compositionally biased region" description="Basic and acidic residues" evidence="2">
    <location>
        <begin position="378"/>
        <end position="387"/>
    </location>
</feature>